<dbReference type="VEuPathDB" id="VectorBase:SSCA008688"/>
<dbReference type="GO" id="GO:0006508">
    <property type="term" value="P:proteolysis"/>
    <property type="evidence" value="ECO:0007669"/>
    <property type="project" value="InterPro"/>
</dbReference>
<keyword evidence="7" id="KW-0378">Hydrolase</keyword>
<comment type="subcellular location">
    <subcellularLocation>
        <location evidence="2">Cytoplasm</location>
    </subcellularLocation>
</comment>
<gene>
    <name evidence="10" type="ORF">QR98_0010030</name>
</gene>
<evidence type="ECO:0000259" key="9">
    <source>
        <dbReference type="Pfam" id="PF19283"/>
    </source>
</evidence>
<dbReference type="GO" id="GO:0004252">
    <property type="term" value="F:serine-type endopeptidase activity"/>
    <property type="evidence" value="ECO:0007669"/>
    <property type="project" value="TreeGrafter"/>
</dbReference>
<evidence type="ECO:0000256" key="5">
    <source>
        <dbReference type="ARBA" id="ARBA00012917"/>
    </source>
</evidence>
<reference evidence="10 11" key="1">
    <citation type="journal article" date="2015" name="Parasit. Vectors">
        <title>Draft genome of the scabies mite.</title>
        <authorList>
            <person name="Rider S.D.Jr."/>
            <person name="Morgan M.S."/>
            <person name="Arlian L.G."/>
        </authorList>
    </citation>
    <scope>NUCLEOTIDE SEQUENCE [LARGE SCALE GENOMIC DNA]</scope>
    <source>
        <strain evidence="10">Arlian Lab</strain>
    </source>
</reference>
<protein>
    <recommendedName>
        <fullName evidence="5">acylaminoacyl-peptidase</fullName>
        <ecNumber evidence="5">3.4.19.1</ecNumber>
    </recommendedName>
</protein>
<dbReference type="OrthoDB" id="416344at2759"/>
<dbReference type="PANTHER" id="PTHR42776:SF4">
    <property type="entry name" value="ACYLAMINO-ACID-RELEASING ENZYME"/>
    <property type="match status" value="1"/>
</dbReference>
<dbReference type="PANTHER" id="PTHR42776">
    <property type="entry name" value="SERINE PEPTIDASE S9 FAMILY MEMBER"/>
    <property type="match status" value="1"/>
</dbReference>
<dbReference type="EC" id="3.4.19.1" evidence="5"/>
<dbReference type="Pfam" id="PF00326">
    <property type="entry name" value="Peptidase_S9"/>
    <property type="match status" value="1"/>
</dbReference>
<proteinExistence type="inferred from homology"/>
<evidence type="ECO:0000313" key="10">
    <source>
        <dbReference type="EMBL" id="KPM02587.1"/>
    </source>
</evidence>
<evidence type="ECO:0000256" key="3">
    <source>
        <dbReference type="ARBA" id="ARBA00010040"/>
    </source>
</evidence>
<sequence>MAQSYKDCYAIEKLKSIYNRYSFEPIPNKITFLDNGEESSSHPNDEPRMLKIDWRLRDTFQVKAITFQQLYCLQKEIKQYEKIGLPDKQPDVALQTTSLDGHRTVLLLTNKSDSTPEKQFLEIYDRNRLIKTIDVKVLNEDLKIIDQPNFSSFVLDPNGNILLCVAQIEKKSIKDVKDFTPSTCKDYDIDGFEYRQSWGEKFSKIFHSQIVMIDLDSNEHVLLGHEDYSLCRPFFHQSKSENEISIGCVGLKEQPYKLGLIYCTNRNGCLFSVSVKRDIFSKDKGDANKAIVPEIIYGQRSNVSIESPRVYYSRTNKQFDNKVIFLERNSGGPHNQAARLQLFDFETKSIKTIVSDELRREVITNSDGNSEYSDIGPLFTSNLPSNCFSDDGRFIFLNSNVSLARKSFSICLETNAMKVLDFSLTNSTEILDIKSDWICLLGSSINHLPNIYIGRFNGDVEKIDWITVDNRKCALSNLAYEKFCFESRHFPGKFVTGLCTSPIDRKGKVGPMIIIPHGGPHSNFCDEYYQSLALYTELGLKTCLINYVGSTGVDRDYVDALLGRIGETDVQDLYDCISLMIKNYQADPNALILNGGSHGGFLVTNISGQHPELNFCACIARNPVIDVSIMFGITDIPDWNVVEALGLPGSTPLSDIYPKNSDQVSRMFNSSPLAHLERVKVPTLMLLGRNDLRVPHSQGLLFHKLLKSRGIETKCLVYDDVHDLQKIDVDFDCFINVAKFIEKFIF</sequence>
<dbReference type="Proteomes" id="UP000616769">
    <property type="component" value="Unassembled WGS sequence"/>
</dbReference>
<feature type="domain" description="Acylamino-acid-releasing enzyme N-terminal" evidence="9">
    <location>
        <begin position="184"/>
        <end position="463"/>
    </location>
</feature>
<dbReference type="InterPro" id="IPR045550">
    <property type="entry name" value="AARE_N"/>
</dbReference>
<comment type="caution">
    <text evidence="10">The sequence shown here is derived from an EMBL/GenBank/DDBJ whole genome shotgun (WGS) entry which is preliminary data.</text>
</comment>
<dbReference type="InterPro" id="IPR001375">
    <property type="entry name" value="Peptidase_S9_cat"/>
</dbReference>
<evidence type="ECO:0000259" key="8">
    <source>
        <dbReference type="Pfam" id="PF00326"/>
    </source>
</evidence>
<comment type="catalytic activity">
    <reaction evidence="1">
        <text>Cleavage of an N-acetyl or N-formyl amino acid from the N-terminus of a polypeptide.</text>
        <dbReference type="EC" id="3.4.19.1"/>
    </reaction>
</comment>
<dbReference type="InterPro" id="IPR029058">
    <property type="entry name" value="AB_hydrolase_fold"/>
</dbReference>
<keyword evidence="6" id="KW-0963">Cytoplasm</keyword>
<dbReference type="GO" id="GO:0005737">
    <property type="term" value="C:cytoplasm"/>
    <property type="evidence" value="ECO:0007669"/>
    <property type="project" value="UniProtKB-SubCell"/>
</dbReference>
<evidence type="ECO:0000256" key="2">
    <source>
        <dbReference type="ARBA" id="ARBA00004496"/>
    </source>
</evidence>
<feature type="domain" description="Peptidase S9 prolyl oligopeptidase catalytic" evidence="8">
    <location>
        <begin position="531"/>
        <end position="720"/>
    </location>
</feature>
<dbReference type="Gene3D" id="3.40.50.1820">
    <property type="entry name" value="alpha/beta hydrolase"/>
    <property type="match status" value="1"/>
</dbReference>
<dbReference type="Pfam" id="PF19283">
    <property type="entry name" value="APEH_N"/>
    <property type="match status" value="1"/>
</dbReference>
<evidence type="ECO:0000256" key="7">
    <source>
        <dbReference type="ARBA" id="ARBA00022801"/>
    </source>
</evidence>
<comment type="similarity">
    <text evidence="3">Belongs to the peptidase S9C family.</text>
</comment>
<dbReference type="EMBL" id="JXLN01002314">
    <property type="protein sequence ID" value="KPM02587.1"/>
    <property type="molecule type" value="Genomic_DNA"/>
</dbReference>
<evidence type="ECO:0000313" key="11">
    <source>
        <dbReference type="Proteomes" id="UP000616769"/>
    </source>
</evidence>
<evidence type="ECO:0000256" key="4">
    <source>
        <dbReference type="ARBA" id="ARBA00011881"/>
    </source>
</evidence>
<accession>A0A131ZV32</accession>
<evidence type="ECO:0000256" key="1">
    <source>
        <dbReference type="ARBA" id="ARBA00000721"/>
    </source>
</evidence>
<evidence type="ECO:0000256" key="6">
    <source>
        <dbReference type="ARBA" id="ARBA00022490"/>
    </source>
</evidence>
<name>A0A131ZV32_SARSC</name>
<organism evidence="10 11">
    <name type="scientific">Sarcoptes scabiei</name>
    <name type="common">Itch mite</name>
    <name type="synonym">Acarus scabiei</name>
    <dbReference type="NCBI Taxonomy" id="52283"/>
    <lineage>
        <taxon>Eukaryota</taxon>
        <taxon>Metazoa</taxon>
        <taxon>Ecdysozoa</taxon>
        <taxon>Arthropoda</taxon>
        <taxon>Chelicerata</taxon>
        <taxon>Arachnida</taxon>
        <taxon>Acari</taxon>
        <taxon>Acariformes</taxon>
        <taxon>Sarcoptiformes</taxon>
        <taxon>Astigmata</taxon>
        <taxon>Psoroptidia</taxon>
        <taxon>Sarcoptoidea</taxon>
        <taxon>Sarcoptidae</taxon>
        <taxon>Sarcoptinae</taxon>
        <taxon>Sarcoptes</taxon>
    </lineage>
</organism>
<comment type="subunit">
    <text evidence="4">Homotetramer.</text>
</comment>
<dbReference type="AlphaFoldDB" id="A0A131ZV32"/>
<dbReference type="GO" id="GO:0008242">
    <property type="term" value="F:omega peptidase activity"/>
    <property type="evidence" value="ECO:0007669"/>
    <property type="project" value="UniProtKB-EC"/>
</dbReference>
<dbReference type="SUPFAM" id="SSF53474">
    <property type="entry name" value="alpha/beta-Hydrolases"/>
    <property type="match status" value="1"/>
</dbReference>